<dbReference type="EMBL" id="MU167217">
    <property type="protein sequence ID" value="KAG0150764.1"/>
    <property type="molecule type" value="Genomic_DNA"/>
</dbReference>
<evidence type="ECO:0000313" key="3">
    <source>
        <dbReference type="EMBL" id="KAG0150764.1"/>
    </source>
</evidence>
<evidence type="ECO:0000256" key="2">
    <source>
        <dbReference type="SAM" id="MobiDB-lite"/>
    </source>
</evidence>
<dbReference type="AlphaFoldDB" id="A0A9P6NRP8"/>
<keyword evidence="1" id="KW-0175">Coiled coil</keyword>
<name>A0A9P6NRP8_9BASI</name>
<proteinExistence type="predicted"/>
<feature type="coiled-coil region" evidence="1">
    <location>
        <begin position="39"/>
        <end position="80"/>
    </location>
</feature>
<organism evidence="3 4">
    <name type="scientific">Cronartium quercuum f. sp. fusiforme G11</name>
    <dbReference type="NCBI Taxonomy" id="708437"/>
    <lineage>
        <taxon>Eukaryota</taxon>
        <taxon>Fungi</taxon>
        <taxon>Dikarya</taxon>
        <taxon>Basidiomycota</taxon>
        <taxon>Pucciniomycotina</taxon>
        <taxon>Pucciniomycetes</taxon>
        <taxon>Pucciniales</taxon>
        <taxon>Coleosporiaceae</taxon>
        <taxon>Cronartium</taxon>
    </lineage>
</organism>
<evidence type="ECO:0000313" key="4">
    <source>
        <dbReference type="Proteomes" id="UP000886653"/>
    </source>
</evidence>
<evidence type="ECO:0000256" key="1">
    <source>
        <dbReference type="SAM" id="Coils"/>
    </source>
</evidence>
<accession>A0A9P6NRP8</accession>
<keyword evidence="4" id="KW-1185">Reference proteome</keyword>
<reference evidence="3" key="1">
    <citation type="submission" date="2013-11" db="EMBL/GenBank/DDBJ databases">
        <title>Genome sequence of the fusiform rust pathogen reveals effectors for host alternation and coevolution with pine.</title>
        <authorList>
            <consortium name="DOE Joint Genome Institute"/>
            <person name="Smith K."/>
            <person name="Pendleton A."/>
            <person name="Kubisiak T."/>
            <person name="Anderson C."/>
            <person name="Salamov A."/>
            <person name="Aerts A."/>
            <person name="Riley R."/>
            <person name="Clum A."/>
            <person name="Lindquist E."/>
            <person name="Ence D."/>
            <person name="Campbell M."/>
            <person name="Kronenberg Z."/>
            <person name="Feau N."/>
            <person name="Dhillon B."/>
            <person name="Hamelin R."/>
            <person name="Burleigh J."/>
            <person name="Smith J."/>
            <person name="Yandell M."/>
            <person name="Nelson C."/>
            <person name="Grigoriev I."/>
            <person name="Davis J."/>
        </authorList>
    </citation>
    <scope>NUCLEOTIDE SEQUENCE</scope>
    <source>
        <strain evidence="3">G11</strain>
    </source>
</reference>
<feature type="region of interest" description="Disordered" evidence="2">
    <location>
        <begin position="87"/>
        <end position="107"/>
    </location>
</feature>
<dbReference type="Proteomes" id="UP000886653">
    <property type="component" value="Unassembled WGS sequence"/>
</dbReference>
<protein>
    <submittedName>
        <fullName evidence="3">Uncharacterized protein</fullName>
    </submittedName>
</protein>
<gene>
    <name evidence="3" type="ORF">CROQUDRAFT_130479</name>
</gene>
<sequence length="107" mass="12049">MPTFTVAEDRGDGILEQPLTSISNYHNFKVLETMTTMNLEDLTRQVEESNAQLKNKMQQRQQAEMCLAKLQALIAAQQNQHTPNLLDKPMAAAPQMEPQPVTQPVQT</sequence>
<feature type="compositionally biased region" description="Low complexity" evidence="2">
    <location>
        <begin position="89"/>
        <end position="100"/>
    </location>
</feature>
<comment type="caution">
    <text evidence="3">The sequence shown here is derived from an EMBL/GenBank/DDBJ whole genome shotgun (WGS) entry which is preliminary data.</text>
</comment>